<dbReference type="PANTHER" id="PTHR18919">
    <property type="entry name" value="ACETYL-COA C-ACYLTRANSFERASE"/>
    <property type="match status" value="1"/>
</dbReference>
<dbReference type="InterPro" id="IPR020616">
    <property type="entry name" value="Thiolase_N"/>
</dbReference>
<evidence type="ECO:0000256" key="3">
    <source>
        <dbReference type="ARBA" id="ARBA00023315"/>
    </source>
</evidence>
<dbReference type="SUPFAM" id="SSF53901">
    <property type="entry name" value="Thiolase-like"/>
    <property type="match status" value="1"/>
</dbReference>
<evidence type="ECO:0000259" key="4">
    <source>
        <dbReference type="Pfam" id="PF00108"/>
    </source>
</evidence>
<comment type="similarity">
    <text evidence="1">Belongs to the thiolase-like superfamily. Thiolase family.</text>
</comment>
<reference evidence="5" key="1">
    <citation type="submission" date="2018-05" db="EMBL/GenBank/DDBJ databases">
        <authorList>
            <person name="Lanie J.A."/>
            <person name="Ng W.-L."/>
            <person name="Kazmierczak K.M."/>
            <person name="Andrzejewski T.M."/>
            <person name="Davidsen T.M."/>
            <person name="Wayne K.J."/>
            <person name="Tettelin H."/>
            <person name="Glass J.I."/>
            <person name="Rusch D."/>
            <person name="Podicherti R."/>
            <person name="Tsui H.-C.T."/>
            <person name="Winkler M.E."/>
        </authorList>
    </citation>
    <scope>NUCLEOTIDE SEQUENCE</scope>
</reference>
<sequence length="181" mass="19082">MPGGVVITHGLRSVYAKFGTALRNVSAVELGRQVITELIERADIDPQRVDEVIVGCAGNPVDAANIARVLALKTNLPRTVPAVTVQRNCGSGLEAITSAVERIRSGRAQVVIAAGVESMSHYPLFFSAATQAKFEALAQARTVGARLGALSRFRPRDFSPEIALEAGLTDPVCGLNMGETA</sequence>
<evidence type="ECO:0000256" key="2">
    <source>
        <dbReference type="ARBA" id="ARBA00022679"/>
    </source>
</evidence>
<dbReference type="AlphaFoldDB" id="A0A381RKF3"/>
<organism evidence="5">
    <name type="scientific">marine metagenome</name>
    <dbReference type="NCBI Taxonomy" id="408172"/>
    <lineage>
        <taxon>unclassified sequences</taxon>
        <taxon>metagenomes</taxon>
        <taxon>ecological metagenomes</taxon>
    </lineage>
</organism>
<evidence type="ECO:0000256" key="1">
    <source>
        <dbReference type="ARBA" id="ARBA00010982"/>
    </source>
</evidence>
<dbReference type="EMBL" id="UINC01002006">
    <property type="protein sequence ID" value="SUZ91811.1"/>
    <property type="molecule type" value="Genomic_DNA"/>
</dbReference>
<dbReference type="PANTHER" id="PTHR18919:SF107">
    <property type="entry name" value="ACETYL-COA ACETYLTRANSFERASE, CYTOSOLIC"/>
    <property type="match status" value="1"/>
</dbReference>
<keyword evidence="2" id="KW-0808">Transferase</keyword>
<proteinExistence type="inferred from homology"/>
<dbReference type="Pfam" id="PF00108">
    <property type="entry name" value="Thiolase_N"/>
    <property type="match status" value="1"/>
</dbReference>
<gene>
    <name evidence="5" type="ORF">METZ01_LOCUS44665</name>
</gene>
<dbReference type="InterPro" id="IPR016039">
    <property type="entry name" value="Thiolase-like"/>
</dbReference>
<name>A0A381RKF3_9ZZZZ</name>
<keyword evidence="3" id="KW-0012">Acyltransferase</keyword>
<feature type="domain" description="Thiolase N-terminal" evidence="4">
    <location>
        <begin position="5"/>
        <end position="131"/>
    </location>
</feature>
<protein>
    <recommendedName>
        <fullName evidence="4">Thiolase N-terminal domain-containing protein</fullName>
    </recommendedName>
</protein>
<dbReference type="Gene3D" id="3.40.47.10">
    <property type="match status" value="1"/>
</dbReference>
<accession>A0A381RKF3</accession>
<evidence type="ECO:0000313" key="5">
    <source>
        <dbReference type="EMBL" id="SUZ91811.1"/>
    </source>
</evidence>
<feature type="non-terminal residue" evidence="5">
    <location>
        <position position="181"/>
    </location>
</feature>
<dbReference type="GO" id="GO:0016747">
    <property type="term" value="F:acyltransferase activity, transferring groups other than amino-acyl groups"/>
    <property type="evidence" value="ECO:0007669"/>
    <property type="project" value="InterPro"/>
</dbReference>